<organism evidence="2 3">
    <name type="scientific">Rhizoclosmatium globosum</name>
    <dbReference type="NCBI Taxonomy" id="329046"/>
    <lineage>
        <taxon>Eukaryota</taxon>
        <taxon>Fungi</taxon>
        <taxon>Fungi incertae sedis</taxon>
        <taxon>Chytridiomycota</taxon>
        <taxon>Chytridiomycota incertae sedis</taxon>
        <taxon>Chytridiomycetes</taxon>
        <taxon>Chytridiales</taxon>
        <taxon>Chytriomycetaceae</taxon>
        <taxon>Rhizoclosmatium</taxon>
    </lineage>
</organism>
<evidence type="ECO:0000313" key="3">
    <source>
        <dbReference type="Proteomes" id="UP000193642"/>
    </source>
</evidence>
<dbReference type="Proteomes" id="UP000193642">
    <property type="component" value="Unassembled WGS sequence"/>
</dbReference>
<feature type="compositionally biased region" description="Basic and acidic residues" evidence="1">
    <location>
        <begin position="13"/>
        <end position="39"/>
    </location>
</feature>
<name>A0A1Y2CHB3_9FUNG</name>
<protein>
    <submittedName>
        <fullName evidence="2">Uncharacterized protein</fullName>
    </submittedName>
</protein>
<proteinExistence type="predicted"/>
<comment type="caution">
    <text evidence="2">The sequence shown here is derived from an EMBL/GenBank/DDBJ whole genome shotgun (WGS) entry which is preliminary data.</text>
</comment>
<dbReference type="AlphaFoldDB" id="A0A1Y2CHB3"/>
<keyword evidence="3" id="KW-1185">Reference proteome</keyword>
<reference evidence="2 3" key="1">
    <citation type="submission" date="2016-07" db="EMBL/GenBank/DDBJ databases">
        <title>Pervasive Adenine N6-methylation of Active Genes in Fungi.</title>
        <authorList>
            <consortium name="DOE Joint Genome Institute"/>
            <person name="Mondo S.J."/>
            <person name="Dannebaum R.O."/>
            <person name="Kuo R.C."/>
            <person name="Labutti K."/>
            <person name="Haridas S."/>
            <person name="Kuo A."/>
            <person name="Salamov A."/>
            <person name="Ahrendt S.R."/>
            <person name="Lipzen A."/>
            <person name="Sullivan W."/>
            <person name="Andreopoulos W.B."/>
            <person name="Clum A."/>
            <person name="Lindquist E."/>
            <person name="Daum C."/>
            <person name="Ramamoorthy G.K."/>
            <person name="Gryganskyi A."/>
            <person name="Culley D."/>
            <person name="Magnuson J.K."/>
            <person name="James T.Y."/>
            <person name="O'Malley M.A."/>
            <person name="Stajich J.E."/>
            <person name="Spatafora J.W."/>
            <person name="Visel A."/>
            <person name="Grigoriev I.V."/>
        </authorList>
    </citation>
    <scope>NUCLEOTIDE SEQUENCE [LARGE SCALE GENOMIC DNA]</scope>
    <source>
        <strain evidence="2 3">JEL800</strain>
    </source>
</reference>
<evidence type="ECO:0000256" key="1">
    <source>
        <dbReference type="SAM" id="MobiDB-lite"/>
    </source>
</evidence>
<dbReference type="EMBL" id="MCGO01000016">
    <property type="protein sequence ID" value="ORY46440.1"/>
    <property type="molecule type" value="Genomic_DNA"/>
</dbReference>
<accession>A0A1Y2CHB3</accession>
<evidence type="ECO:0000313" key="2">
    <source>
        <dbReference type="EMBL" id="ORY46440.1"/>
    </source>
</evidence>
<feature type="region of interest" description="Disordered" evidence="1">
    <location>
        <begin position="64"/>
        <end position="87"/>
    </location>
</feature>
<gene>
    <name evidence="2" type="ORF">BCR33DRAFT_128569</name>
</gene>
<sequence length="163" mass="18424">MALLMQSVLSLDGDGKKEVSSESLPHDEDSERVVSIDDRTSLENVVKPATADTLRADINETTELDSENTAANRASMAKRPSSARRPKTLEEIMTAKYEASQLQHQEELQTGDEGATNALYLNQKIHYQKQTTAIKLYPPKHLYWTHYSKILLEILELNQTHRS</sequence>
<feature type="region of interest" description="Disordered" evidence="1">
    <location>
        <begin position="1"/>
        <end position="39"/>
    </location>
</feature>